<accession>A0A2K3UVZ1</accession>
<reference evidence="1 2" key="1">
    <citation type="submission" date="2018-01" db="EMBL/GenBank/DDBJ databases">
        <title>Deinococcus koreensis sp. nov., a radiation-resistant bacterium isolated from river water.</title>
        <authorList>
            <person name="Choi A."/>
        </authorList>
    </citation>
    <scope>NUCLEOTIDE SEQUENCE [LARGE SCALE GENOMIC DNA]</scope>
    <source>
        <strain evidence="1 2">SJW1-2</strain>
    </source>
</reference>
<dbReference type="Proteomes" id="UP000236379">
    <property type="component" value="Unassembled WGS sequence"/>
</dbReference>
<sequence>MLTLSAPVGASVELRTSTSSRLRLGEVKVSALPGKAVPPAELNRLRSSFNEGPAAQTTTVTGKAFYRVAARGEGGTVLVGSVVQNVAGQPPLTMRISQTVAPGGEVSGLKVESDDPRLRAVLAQLTPEGIEHMLSQNGSSLKGVYAQALVPGTFTEQTVTLDMQEMTTALFSSLAGADGAALPQVQVTPLSMLTRTTYQGLSAQGLHTFTTRSSAQDWQVALKGEGDMPGMTMRLGALDSSGTQTFRRDGLPGPSQQSMTMSMQLDMTIGGAQVSLTMTLEQRTAITLP</sequence>
<evidence type="ECO:0000313" key="1">
    <source>
        <dbReference type="EMBL" id="PNY80698.1"/>
    </source>
</evidence>
<name>A0A2K3UVZ1_9DEIO</name>
<proteinExistence type="predicted"/>
<dbReference type="EMBL" id="PPPD01000001">
    <property type="protein sequence ID" value="PNY80698.1"/>
    <property type="molecule type" value="Genomic_DNA"/>
</dbReference>
<organism evidence="1 2">
    <name type="scientific">Deinococcus koreensis</name>
    <dbReference type="NCBI Taxonomy" id="2054903"/>
    <lineage>
        <taxon>Bacteria</taxon>
        <taxon>Thermotogati</taxon>
        <taxon>Deinococcota</taxon>
        <taxon>Deinococci</taxon>
        <taxon>Deinococcales</taxon>
        <taxon>Deinococcaceae</taxon>
        <taxon>Deinococcus</taxon>
    </lineage>
</organism>
<gene>
    <name evidence="1" type="ORF">CVO96_04360</name>
</gene>
<evidence type="ECO:0000313" key="2">
    <source>
        <dbReference type="Proteomes" id="UP000236379"/>
    </source>
</evidence>
<comment type="caution">
    <text evidence="1">The sequence shown here is derived from an EMBL/GenBank/DDBJ whole genome shotgun (WGS) entry which is preliminary data.</text>
</comment>
<protein>
    <submittedName>
        <fullName evidence="1">Uncharacterized protein</fullName>
    </submittedName>
</protein>
<dbReference type="AlphaFoldDB" id="A0A2K3UVZ1"/>
<keyword evidence="2" id="KW-1185">Reference proteome</keyword>